<protein>
    <submittedName>
        <fullName evidence="1">Uncharacterized protein</fullName>
    </submittedName>
</protein>
<sequence>MPIKWSRMVACMLARSLCLHSIRSH</sequence>
<reference evidence="1" key="1">
    <citation type="journal article" date="2018" name="Nat. Genet.">
        <title>Extensive intraspecific gene order and gene structural variations between Mo17 and other maize genomes.</title>
        <authorList>
            <person name="Sun S."/>
            <person name="Zhou Y."/>
            <person name="Chen J."/>
            <person name="Shi J."/>
            <person name="Zhao H."/>
            <person name="Zhao H."/>
            <person name="Song W."/>
            <person name="Zhang M."/>
            <person name="Cui Y."/>
            <person name="Dong X."/>
            <person name="Liu H."/>
            <person name="Ma X."/>
            <person name="Jiao Y."/>
            <person name="Wang B."/>
            <person name="Wei X."/>
            <person name="Stein J.C."/>
            <person name="Glaubitz J.C."/>
            <person name="Lu F."/>
            <person name="Yu G."/>
            <person name="Liang C."/>
            <person name="Fengler K."/>
            <person name="Li B."/>
            <person name="Rafalski A."/>
            <person name="Schnable P.S."/>
            <person name="Ware D.H."/>
            <person name="Buckler E.S."/>
            <person name="Lai J."/>
        </authorList>
    </citation>
    <scope>NUCLEOTIDE SEQUENCE [LARGE SCALE GENOMIC DNA]</scope>
    <source>
        <tissue evidence="1">Seedling</tissue>
    </source>
</reference>
<dbReference type="EMBL" id="NCVQ01000001">
    <property type="protein sequence ID" value="PWZ58246.1"/>
    <property type="molecule type" value="Genomic_DNA"/>
</dbReference>
<organism evidence="1">
    <name type="scientific">Zea mays</name>
    <name type="common">Maize</name>
    <dbReference type="NCBI Taxonomy" id="4577"/>
    <lineage>
        <taxon>Eukaryota</taxon>
        <taxon>Viridiplantae</taxon>
        <taxon>Streptophyta</taxon>
        <taxon>Embryophyta</taxon>
        <taxon>Tracheophyta</taxon>
        <taxon>Spermatophyta</taxon>
        <taxon>Magnoliopsida</taxon>
        <taxon>Liliopsida</taxon>
        <taxon>Poales</taxon>
        <taxon>Poaceae</taxon>
        <taxon>PACMAD clade</taxon>
        <taxon>Panicoideae</taxon>
        <taxon>Andropogonodae</taxon>
        <taxon>Andropogoneae</taxon>
        <taxon>Tripsacinae</taxon>
        <taxon>Zea</taxon>
    </lineage>
</organism>
<comment type="caution">
    <text evidence="1">The sequence shown here is derived from an EMBL/GenBank/DDBJ whole genome shotgun (WGS) entry which is preliminary data.</text>
</comment>
<evidence type="ECO:0000313" key="1">
    <source>
        <dbReference type="EMBL" id="PWZ58246.1"/>
    </source>
</evidence>
<name>A0A317YJH7_MAIZE</name>
<gene>
    <name evidence="1" type="ORF">Zm00014a_004759</name>
</gene>
<accession>A0A317YJH7</accession>
<dbReference type="Proteomes" id="UP000251960">
    <property type="component" value="Chromosome 1"/>
</dbReference>
<proteinExistence type="predicted"/>
<dbReference type="AlphaFoldDB" id="A0A317YJH7"/>